<dbReference type="PANTHER" id="PTHR33827">
    <property type="entry name" value="PROTEIN SAWADEE HOMEODOMAIN HOMOLOG 2"/>
    <property type="match status" value="1"/>
</dbReference>
<keyword evidence="3" id="KW-1185">Reference proteome</keyword>
<sequence length="256" mass="29162">MDDEDSWPDFTLAEIKEMESMYKEIGEASLTQEYCKALATSFSFSASRAARPAITWLQVQSWFRDKQKKSQAKSKSSSKDLKLFIDLCGESISSNEPEMSDKPIGSRISELKELAFEARSSKDDAWYDVASFLTYRVTCAGELEVRVRFSGFNNTEDEWVNVKTAVRQRSIPLEQSECVKVNVGDLVLCYQEREDQAVYCDAHVLDIQRRVHDTEGCQCIFVVRYDHDFSEVNLQNSVIPSFPHSPLYSLCTCGCT</sequence>
<feature type="domain" description="SAWADEE" evidence="1">
    <location>
        <begin position="113"/>
        <end position="229"/>
    </location>
</feature>
<dbReference type="GO" id="GO:0003682">
    <property type="term" value="F:chromatin binding"/>
    <property type="evidence" value="ECO:0007669"/>
    <property type="project" value="InterPro"/>
</dbReference>
<dbReference type="Gene3D" id="2.30.30.140">
    <property type="match status" value="1"/>
</dbReference>
<dbReference type="InterPro" id="IPR032001">
    <property type="entry name" value="SAWADEE_dom"/>
</dbReference>
<dbReference type="EMBL" id="BDQV01000137">
    <property type="protein sequence ID" value="GAY56384.1"/>
    <property type="molecule type" value="Genomic_DNA"/>
</dbReference>
<dbReference type="Pfam" id="PF16719">
    <property type="entry name" value="SAWADEE"/>
    <property type="match status" value="1"/>
</dbReference>
<evidence type="ECO:0000313" key="2">
    <source>
        <dbReference type="EMBL" id="GAY56384.1"/>
    </source>
</evidence>
<dbReference type="PANTHER" id="PTHR33827:SF2">
    <property type="entry name" value="PROTEIN SAWADEE HOMEODOMAIN HOMOLOG 1"/>
    <property type="match status" value="1"/>
</dbReference>
<evidence type="ECO:0000313" key="3">
    <source>
        <dbReference type="Proteomes" id="UP000236630"/>
    </source>
</evidence>
<reference evidence="2 3" key="1">
    <citation type="journal article" date="2017" name="Front. Genet.">
        <title>Draft sequencing of the heterozygous diploid genome of Satsuma (Citrus unshiu Marc.) using a hybrid assembly approach.</title>
        <authorList>
            <person name="Shimizu T."/>
            <person name="Tanizawa Y."/>
            <person name="Mochizuki T."/>
            <person name="Nagasaki H."/>
            <person name="Yoshioka T."/>
            <person name="Toyoda A."/>
            <person name="Fujiyama A."/>
            <person name="Kaminuma E."/>
            <person name="Nakamura Y."/>
        </authorList>
    </citation>
    <scope>NUCLEOTIDE SEQUENCE [LARGE SCALE GENOMIC DNA]</scope>
    <source>
        <strain evidence="3">cv. Miyagawa wase</strain>
    </source>
</reference>
<dbReference type="Gene3D" id="2.40.50.40">
    <property type="match status" value="1"/>
</dbReference>
<dbReference type="InterPro" id="IPR039276">
    <property type="entry name" value="SHH1/2"/>
</dbReference>
<organism evidence="2 3">
    <name type="scientific">Citrus unshiu</name>
    <name type="common">Satsuma mandarin</name>
    <name type="synonym">Citrus nobilis var. unshiu</name>
    <dbReference type="NCBI Taxonomy" id="55188"/>
    <lineage>
        <taxon>Eukaryota</taxon>
        <taxon>Viridiplantae</taxon>
        <taxon>Streptophyta</taxon>
        <taxon>Embryophyta</taxon>
        <taxon>Tracheophyta</taxon>
        <taxon>Spermatophyta</taxon>
        <taxon>Magnoliopsida</taxon>
        <taxon>eudicotyledons</taxon>
        <taxon>Gunneridae</taxon>
        <taxon>Pentapetalae</taxon>
        <taxon>rosids</taxon>
        <taxon>malvids</taxon>
        <taxon>Sapindales</taxon>
        <taxon>Rutaceae</taxon>
        <taxon>Aurantioideae</taxon>
        <taxon>Citrus</taxon>
    </lineage>
</organism>
<name>A0A2H5PVL7_CITUN</name>
<dbReference type="Proteomes" id="UP000236630">
    <property type="component" value="Unassembled WGS sequence"/>
</dbReference>
<evidence type="ECO:0000259" key="1">
    <source>
        <dbReference type="Pfam" id="PF16719"/>
    </source>
</evidence>
<proteinExistence type="predicted"/>
<dbReference type="STRING" id="55188.A0A2H5PVL7"/>
<dbReference type="AlphaFoldDB" id="A0A2H5PVL7"/>
<gene>
    <name evidence="2" type="ORF">CUMW_171510</name>
</gene>
<protein>
    <recommendedName>
        <fullName evidence="1">SAWADEE domain-containing protein</fullName>
    </recommendedName>
</protein>
<comment type="caution">
    <text evidence="2">The sequence shown here is derived from an EMBL/GenBank/DDBJ whole genome shotgun (WGS) entry which is preliminary data.</text>
</comment>
<accession>A0A2H5PVL7</accession>